<dbReference type="InterPro" id="IPR033932">
    <property type="entry name" value="YtcJ-like"/>
</dbReference>
<dbReference type="EMBL" id="ML178853">
    <property type="protein sequence ID" value="TFK96870.1"/>
    <property type="molecule type" value="Genomic_DNA"/>
</dbReference>
<dbReference type="CDD" id="cd01300">
    <property type="entry name" value="YtcJ_like"/>
    <property type="match status" value="1"/>
</dbReference>
<evidence type="ECO:0000313" key="2">
    <source>
        <dbReference type="EMBL" id="TFK96870.1"/>
    </source>
</evidence>
<dbReference type="PANTHER" id="PTHR22642:SF2">
    <property type="entry name" value="PROTEIN LONG AFTER FAR-RED 3"/>
    <property type="match status" value="1"/>
</dbReference>
<reference evidence="2 3" key="1">
    <citation type="journal article" date="2019" name="Nat. Ecol. Evol.">
        <title>Megaphylogeny resolves global patterns of mushroom evolution.</title>
        <authorList>
            <person name="Varga T."/>
            <person name="Krizsan K."/>
            <person name="Foldi C."/>
            <person name="Dima B."/>
            <person name="Sanchez-Garcia M."/>
            <person name="Sanchez-Ramirez S."/>
            <person name="Szollosi G.J."/>
            <person name="Szarkandi J.G."/>
            <person name="Papp V."/>
            <person name="Albert L."/>
            <person name="Andreopoulos W."/>
            <person name="Angelini C."/>
            <person name="Antonin V."/>
            <person name="Barry K.W."/>
            <person name="Bougher N.L."/>
            <person name="Buchanan P."/>
            <person name="Buyck B."/>
            <person name="Bense V."/>
            <person name="Catcheside P."/>
            <person name="Chovatia M."/>
            <person name="Cooper J."/>
            <person name="Damon W."/>
            <person name="Desjardin D."/>
            <person name="Finy P."/>
            <person name="Geml J."/>
            <person name="Haridas S."/>
            <person name="Hughes K."/>
            <person name="Justo A."/>
            <person name="Karasinski D."/>
            <person name="Kautmanova I."/>
            <person name="Kiss B."/>
            <person name="Kocsube S."/>
            <person name="Kotiranta H."/>
            <person name="LaButti K.M."/>
            <person name="Lechner B.E."/>
            <person name="Liimatainen K."/>
            <person name="Lipzen A."/>
            <person name="Lukacs Z."/>
            <person name="Mihaltcheva S."/>
            <person name="Morgado L.N."/>
            <person name="Niskanen T."/>
            <person name="Noordeloos M.E."/>
            <person name="Ohm R.A."/>
            <person name="Ortiz-Santana B."/>
            <person name="Ovrebo C."/>
            <person name="Racz N."/>
            <person name="Riley R."/>
            <person name="Savchenko A."/>
            <person name="Shiryaev A."/>
            <person name="Soop K."/>
            <person name="Spirin V."/>
            <person name="Szebenyi C."/>
            <person name="Tomsovsky M."/>
            <person name="Tulloss R.E."/>
            <person name="Uehling J."/>
            <person name="Grigoriev I.V."/>
            <person name="Vagvolgyi C."/>
            <person name="Papp T."/>
            <person name="Martin F.M."/>
            <person name="Miettinen O."/>
            <person name="Hibbett D.S."/>
            <person name="Nagy L.G."/>
        </authorList>
    </citation>
    <scope>NUCLEOTIDE SEQUENCE [LARGE SCALE GENOMIC DNA]</scope>
    <source>
        <strain evidence="2 3">CBS 309.79</strain>
    </source>
</reference>
<name>A0A5C3Q914_9AGAR</name>
<dbReference type="Gene3D" id="3.10.310.70">
    <property type="match status" value="1"/>
</dbReference>
<dbReference type="STRING" id="1884261.A0A5C3Q914"/>
<dbReference type="InterPro" id="IPR032466">
    <property type="entry name" value="Metal_Hydrolase"/>
</dbReference>
<sequence length="508" mass="56329">MEGSIIVPGLTDAHAHILQYGFKMQLMLDGCKSVQEVIDRVETFVKATPTVMNDKDVWIQGMGWDQTKWEGQRFPVADDLETPLLKGRPISLLRIDVHASWVSHKVIQLTKEKGDIPTHIDGGFVMRDSAGEPTGVFVDKAMALIPRPPVTDEERGQHFKLTMKDALAVGLTSIHDAAVDMEDMHFFIKYADMLTLNAFDSQAAAGQIRLYLMAMLPSNFEDVGSRDIPRLINYGKHGRLTLRSFKLFLDGALGSWGAALLEPYSDKPEESGLVMYTDEKVKHIVRELWNSGWQVNSHGIGDRANQMILDAYESILRNESTPSNAADIWRPRIEHAQIMTQEDLKRTGDLKVIPSVQPTHATSDMWYAEQRLGKYRIKGAYAYRTLLHGSSSKILPIGSDFPVEGVNPLLGFYAAVARSAEDGSSPHGPAGWYASEALTRAEALRGMTYAPAYASFSEHDLGSLEKGKKADFVVLDRNIMNESLPVADILRAKVKATVIDGRVAYGSL</sequence>
<dbReference type="OrthoDB" id="3501663at2759"/>
<feature type="domain" description="Amidohydrolase 3" evidence="1">
    <location>
        <begin position="2"/>
        <end position="505"/>
    </location>
</feature>
<dbReference type="SUPFAM" id="SSF51338">
    <property type="entry name" value="Composite domain of metallo-dependent hydrolases"/>
    <property type="match status" value="1"/>
</dbReference>
<dbReference type="Gene3D" id="2.30.40.10">
    <property type="entry name" value="Urease, subunit C, domain 1"/>
    <property type="match status" value="1"/>
</dbReference>
<dbReference type="InterPro" id="IPR011059">
    <property type="entry name" value="Metal-dep_hydrolase_composite"/>
</dbReference>
<organism evidence="2 3">
    <name type="scientific">Pterulicium gracile</name>
    <dbReference type="NCBI Taxonomy" id="1884261"/>
    <lineage>
        <taxon>Eukaryota</taxon>
        <taxon>Fungi</taxon>
        <taxon>Dikarya</taxon>
        <taxon>Basidiomycota</taxon>
        <taxon>Agaricomycotina</taxon>
        <taxon>Agaricomycetes</taxon>
        <taxon>Agaricomycetidae</taxon>
        <taxon>Agaricales</taxon>
        <taxon>Pleurotineae</taxon>
        <taxon>Pterulaceae</taxon>
        <taxon>Pterulicium</taxon>
    </lineage>
</organism>
<dbReference type="InterPro" id="IPR013108">
    <property type="entry name" value="Amidohydro_3"/>
</dbReference>
<proteinExistence type="predicted"/>
<keyword evidence="3" id="KW-1185">Reference proteome</keyword>
<accession>A0A5C3Q914</accession>
<dbReference type="Gene3D" id="3.20.20.140">
    <property type="entry name" value="Metal-dependent hydrolases"/>
    <property type="match status" value="1"/>
</dbReference>
<dbReference type="Proteomes" id="UP000305067">
    <property type="component" value="Unassembled WGS sequence"/>
</dbReference>
<gene>
    <name evidence="2" type="ORF">BDV98DRAFT_554660</name>
</gene>
<evidence type="ECO:0000259" key="1">
    <source>
        <dbReference type="Pfam" id="PF07969"/>
    </source>
</evidence>
<dbReference type="AlphaFoldDB" id="A0A5C3Q914"/>
<keyword evidence="2" id="KW-0378">Hydrolase</keyword>
<dbReference type="Pfam" id="PF07969">
    <property type="entry name" value="Amidohydro_3"/>
    <property type="match status" value="1"/>
</dbReference>
<dbReference type="PANTHER" id="PTHR22642">
    <property type="entry name" value="IMIDAZOLONEPROPIONASE"/>
    <property type="match status" value="1"/>
</dbReference>
<protein>
    <submittedName>
        <fullName evidence="2">Amidohydrolase 3</fullName>
    </submittedName>
</protein>
<dbReference type="SUPFAM" id="SSF51556">
    <property type="entry name" value="Metallo-dependent hydrolases"/>
    <property type="match status" value="1"/>
</dbReference>
<evidence type="ECO:0000313" key="3">
    <source>
        <dbReference type="Proteomes" id="UP000305067"/>
    </source>
</evidence>
<dbReference type="GO" id="GO:0016810">
    <property type="term" value="F:hydrolase activity, acting on carbon-nitrogen (but not peptide) bonds"/>
    <property type="evidence" value="ECO:0007669"/>
    <property type="project" value="InterPro"/>
</dbReference>